<dbReference type="AlphaFoldDB" id="A0A8S9S2Q4"/>
<comment type="caution">
    <text evidence="1">The sequence shown here is derived from an EMBL/GenBank/DDBJ whole genome shotgun (WGS) entry which is preliminary data.</text>
</comment>
<accession>A0A8S9S2Q4</accession>
<reference evidence="1" key="1">
    <citation type="submission" date="2019-12" db="EMBL/GenBank/DDBJ databases">
        <title>Genome sequencing and annotation of Brassica cretica.</title>
        <authorList>
            <person name="Studholme D.J."/>
            <person name="Sarris P."/>
        </authorList>
    </citation>
    <scope>NUCLEOTIDE SEQUENCE</scope>
    <source>
        <strain evidence="1">PFS-109/04</strain>
        <tissue evidence="1">Leaf</tissue>
    </source>
</reference>
<evidence type="ECO:0000313" key="1">
    <source>
        <dbReference type="EMBL" id="KAF3587407.1"/>
    </source>
</evidence>
<protein>
    <submittedName>
        <fullName evidence="1">Uncharacterized protein</fullName>
    </submittedName>
</protein>
<sequence length="71" mass="7551">MFRPPMGAPCCSTFCAVSSAAACRAASCVLMAAVVDDSIVLILRVLRWIDNKQWRSGLQGSPSTVISTFAD</sequence>
<dbReference type="Proteomes" id="UP000712600">
    <property type="component" value="Unassembled WGS sequence"/>
</dbReference>
<organism evidence="1 2">
    <name type="scientific">Brassica cretica</name>
    <name type="common">Mustard</name>
    <dbReference type="NCBI Taxonomy" id="69181"/>
    <lineage>
        <taxon>Eukaryota</taxon>
        <taxon>Viridiplantae</taxon>
        <taxon>Streptophyta</taxon>
        <taxon>Embryophyta</taxon>
        <taxon>Tracheophyta</taxon>
        <taxon>Spermatophyta</taxon>
        <taxon>Magnoliopsida</taxon>
        <taxon>eudicotyledons</taxon>
        <taxon>Gunneridae</taxon>
        <taxon>Pentapetalae</taxon>
        <taxon>rosids</taxon>
        <taxon>malvids</taxon>
        <taxon>Brassicales</taxon>
        <taxon>Brassicaceae</taxon>
        <taxon>Brassiceae</taxon>
        <taxon>Brassica</taxon>
    </lineage>
</organism>
<dbReference type="PROSITE" id="PS51257">
    <property type="entry name" value="PROKAR_LIPOPROTEIN"/>
    <property type="match status" value="1"/>
</dbReference>
<dbReference type="EMBL" id="QGKX02000088">
    <property type="protein sequence ID" value="KAF3587407.1"/>
    <property type="molecule type" value="Genomic_DNA"/>
</dbReference>
<evidence type="ECO:0000313" key="2">
    <source>
        <dbReference type="Proteomes" id="UP000712600"/>
    </source>
</evidence>
<name>A0A8S9S2Q4_BRACR</name>
<proteinExistence type="predicted"/>
<gene>
    <name evidence="1" type="ORF">F2Q69_00028476</name>
</gene>